<accession>A0A841JXL2</accession>
<sequence length="164" mass="17201">MKRLFSIITVALFLAIAPASVPAQAPSSHSHFGDVADSALAAMQQRAKDLNIGGVAVVAYFQGDSIQSWESKMVVVGRMKDLPTTGNPGSNLLAIAYAKASEMADTLRDSGSHARPPMTGEFDWTGGVIARSKTGYVIAAFSGGKSDDDVQVSKSGLARLKDDL</sequence>
<protein>
    <recommendedName>
        <fullName evidence="4">Heme-binding protein</fullName>
    </recommendedName>
</protein>
<keyword evidence="3" id="KW-1185">Reference proteome</keyword>
<keyword evidence="1" id="KW-0732">Signal</keyword>
<feature type="signal peptide" evidence="1">
    <location>
        <begin position="1"/>
        <end position="25"/>
    </location>
</feature>
<dbReference type="OrthoDB" id="117981at2"/>
<evidence type="ECO:0000313" key="2">
    <source>
        <dbReference type="EMBL" id="MBB6143178.1"/>
    </source>
</evidence>
<dbReference type="AlphaFoldDB" id="A0A841JXL2"/>
<dbReference type="Proteomes" id="UP000538666">
    <property type="component" value="Unassembled WGS sequence"/>
</dbReference>
<reference evidence="2 3" key="1">
    <citation type="submission" date="2020-08" db="EMBL/GenBank/DDBJ databases">
        <title>Genomic Encyclopedia of Type Strains, Phase IV (KMG-IV): sequencing the most valuable type-strain genomes for metagenomic binning, comparative biology and taxonomic classification.</title>
        <authorList>
            <person name="Goeker M."/>
        </authorList>
    </citation>
    <scope>NUCLEOTIDE SEQUENCE [LARGE SCALE GENOMIC DNA]</scope>
    <source>
        <strain evidence="2 3">DSM 103733</strain>
    </source>
</reference>
<dbReference type="RefSeq" id="WP_156186206.1">
    <property type="nucleotide sequence ID" value="NZ_JACHEK010000002.1"/>
</dbReference>
<evidence type="ECO:0000313" key="3">
    <source>
        <dbReference type="Proteomes" id="UP000538666"/>
    </source>
</evidence>
<feature type="chain" id="PRO_5032665503" description="Heme-binding protein" evidence="1">
    <location>
        <begin position="26"/>
        <end position="164"/>
    </location>
</feature>
<comment type="caution">
    <text evidence="2">The sequence shown here is derived from an EMBL/GenBank/DDBJ whole genome shotgun (WGS) entry which is preliminary data.</text>
</comment>
<name>A0A841JXL2_9BACT</name>
<evidence type="ECO:0008006" key="4">
    <source>
        <dbReference type="Google" id="ProtNLM"/>
    </source>
</evidence>
<organism evidence="2 3">
    <name type="scientific">Silvibacterium bohemicum</name>
    <dbReference type="NCBI Taxonomy" id="1577686"/>
    <lineage>
        <taxon>Bacteria</taxon>
        <taxon>Pseudomonadati</taxon>
        <taxon>Acidobacteriota</taxon>
        <taxon>Terriglobia</taxon>
        <taxon>Terriglobales</taxon>
        <taxon>Acidobacteriaceae</taxon>
        <taxon>Silvibacterium</taxon>
    </lineage>
</organism>
<proteinExistence type="predicted"/>
<evidence type="ECO:0000256" key="1">
    <source>
        <dbReference type="SAM" id="SignalP"/>
    </source>
</evidence>
<gene>
    <name evidence="2" type="ORF">HNQ77_001122</name>
</gene>
<dbReference type="EMBL" id="JACHEK010000002">
    <property type="protein sequence ID" value="MBB6143178.1"/>
    <property type="molecule type" value="Genomic_DNA"/>
</dbReference>